<name>A0AB73T558_9FIRM</name>
<dbReference type="AlphaFoldDB" id="A0AB73T558"/>
<evidence type="ECO:0000313" key="2">
    <source>
        <dbReference type="Proteomes" id="UP000245412"/>
    </source>
</evidence>
<proteinExistence type="predicted"/>
<sequence length="126" mass="13946">MSEHNHDENCSCGCDCCGSDCGSDCGHEEEATVTLTLDDGTVVECAILTIFPAADKEYIALLPLDEKGENEDGEVFLYRFTEKDGQPELSNIDSDEEYEIAADAFDELLDSQEYDELVDAEEDEEN</sequence>
<comment type="caution">
    <text evidence="1">The sequence shown here is derived from an EMBL/GenBank/DDBJ whole genome shotgun (WGS) entry which is preliminary data.</text>
</comment>
<protein>
    <submittedName>
        <fullName evidence="1">Uncharacterized protein DUF1292</fullName>
    </submittedName>
</protein>
<evidence type="ECO:0000313" key="1">
    <source>
        <dbReference type="EMBL" id="PWJ76230.1"/>
    </source>
</evidence>
<keyword evidence="2" id="KW-1185">Reference proteome</keyword>
<dbReference type="Pfam" id="PF06949">
    <property type="entry name" value="DUF1292"/>
    <property type="match status" value="1"/>
</dbReference>
<dbReference type="InterPro" id="IPR009711">
    <property type="entry name" value="UPF0473"/>
</dbReference>
<reference evidence="1 2" key="1">
    <citation type="submission" date="2018-05" db="EMBL/GenBank/DDBJ databases">
        <authorList>
            <person name="Goeker M."/>
            <person name="Huntemann M."/>
            <person name="Clum A."/>
            <person name="Pillay M."/>
            <person name="Palaniappan K."/>
            <person name="Varghese N."/>
            <person name="Mikhailova N."/>
            <person name="Stamatis D."/>
            <person name="Reddy T."/>
            <person name="Daum C."/>
            <person name="Shapiro N."/>
            <person name="Ivanova N."/>
            <person name="Kyrpides N."/>
            <person name="Woyke T."/>
        </authorList>
    </citation>
    <scope>NUCLEOTIDE SEQUENCE [LARGE SCALE GENOMIC DNA]</scope>
    <source>
        <strain evidence="1 2">DSM 26524</strain>
    </source>
</reference>
<gene>
    <name evidence="1" type="ORF">C7383_105267</name>
</gene>
<dbReference type="RefSeq" id="WP_109626286.1">
    <property type="nucleotide sequence ID" value="NZ_CABJAT010000005.1"/>
</dbReference>
<dbReference type="EMBL" id="QGGY01000005">
    <property type="protein sequence ID" value="PWJ76230.1"/>
    <property type="molecule type" value="Genomic_DNA"/>
</dbReference>
<accession>A0AB73T558</accession>
<dbReference type="Proteomes" id="UP000245412">
    <property type="component" value="Unassembled WGS sequence"/>
</dbReference>
<organism evidence="1 2">
    <name type="scientific">Murimonas intestini</name>
    <dbReference type="NCBI Taxonomy" id="1337051"/>
    <lineage>
        <taxon>Bacteria</taxon>
        <taxon>Bacillati</taxon>
        <taxon>Bacillota</taxon>
        <taxon>Clostridia</taxon>
        <taxon>Lachnospirales</taxon>
        <taxon>Lachnospiraceae</taxon>
        <taxon>Murimonas</taxon>
    </lineage>
</organism>